<dbReference type="InterPro" id="IPR001647">
    <property type="entry name" value="HTH_TetR"/>
</dbReference>
<keyword evidence="1 2" id="KW-0238">DNA-binding</keyword>
<dbReference type="PANTHER" id="PTHR43479">
    <property type="entry name" value="ACREF/ENVCD OPERON REPRESSOR-RELATED"/>
    <property type="match status" value="1"/>
</dbReference>
<evidence type="ECO:0000259" key="3">
    <source>
        <dbReference type="PROSITE" id="PS50977"/>
    </source>
</evidence>
<proteinExistence type="predicted"/>
<feature type="DNA-binding region" description="H-T-H motif" evidence="2">
    <location>
        <begin position="32"/>
        <end position="51"/>
    </location>
</feature>
<dbReference type="Pfam" id="PF00440">
    <property type="entry name" value="TetR_N"/>
    <property type="match status" value="1"/>
</dbReference>
<evidence type="ECO:0000313" key="5">
    <source>
        <dbReference type="Proteomes" id="UP000198604"/>
    </source>
</evidence>
<dbReference type="InterPro" id="IPR009057">
    <property type="entry name" value="Homeodomain-like_sf"/>
</dbReference>
<sequence length="214" mass="24521">MMKKKIKIEKSRILLKEALLHLLLEKDFAKITIQDLCKKAKVGRSTFYNHYNDKNDLLQSTVAFYSQIAQETTVNAFLSDDKMNLHANLIRDYQATVQYSKVIQALTTIHLPNADFEANMRQILHEKYQVLLANSESSLSEIPEELAINLYAANALTVTKYIAFHPDIANINELADFMIHIYGRLFKSSKEEESETLQEPGSETILEIIPKTLE</sequence>
<evidence type="ECO:0000256" key="2">
    <source>
        <dbReference type="PROSITE-ProRule" id="PRU00335"/>
    </source>
</evidence>
<protein>
    <submittedName>
        <fullName evidence="4">Transcriptional regulator</fullName>
    </submittedName>
</protein>
<reference evidence="5" key="1">
    <citation type="submission" date="2015-03" db="EMBL/GenBank/DDBJ databases">
        <authorList>
            <person name="Urmite Genomes"/>
        </authorList>
    </citation>
    <scope>NUCLEOTIDE SEQUENCE [LARGE SCALE GENOMIC DNA]</scope>
    <source>
        <strain evidence="5">FF10</strain>
    </source>
</reference>
<dbReference type="GO" id="GO:0003677">
    <property type="term" value="F:DNA binding"/>
    <property type="evidence" value="ECO:0007669"/>
    <property type="project" value="UniProtKB-UniRule"/>
</dbReference>
<dbReference type="Gene3D" id="1.10.357.10">
    <property type="entry name" value="Tetracycline Repressor, domain 2"/>
    <property type="match status" value="1"/>
</dbReference>
<dbReference type="Proteomes" id="UP000198604">
    <property type="component" value="Unassembled WGS sequence"/>
</dbReference>
<dbReference type="PANTHER" id="PTHR43479:SF11">
    <property type="entry name" value="ACREF_ENVCD OPERON REPRESSOR-RELATED"/>
    <property type="match status" value="1"/>
</dbReference>
<dbReference type="AlphaFoldDB" id="A0A0E4H6I7"/>
<dbReference type="STRING" id="1608583.BN1356_02265"/>
<evidence type="ECO:0000313" key="4">
    <source>
        <dbReference type="EMBL" id="CQR25920.1"/>
    </source>
</evidence>
<dbReference type="SUPFAM" id="SSF46689">
    <property type="entry name" value="Homeodomain-like"/>
    <property type="match status" value="1"/>
</dbReference>
<organism evidence="4 5">
    <name type="scientific">Streptococcus varani</name>
    <dbReference type="NCBI Taxonomy" id="1608583"/>
    <lineage>
        <taxon>Bacteria</taxon>
        <taxon>Bacillati</taxon>
        <taxon>Bacillota</taxon>
        <taxon>Bacilli</taxon>
        <taxon>Lactobacillales</taxon>
        <taxon>Streptococcaceae</taxon>
        <taxon>Streptococcus</taxon>
    </lineage>
</organism>
<gene>
    <name evidence="4" type="ORF">BN1356_02265</name>
</gene>
<feature type="domain" description="HTH tetR-type" evidence="3">
    <location>
        <begin position="9"/>
        <end position="69"/>
    </location>
</feature>
<dbReference type="PROSITE" id="PS50977">
    <property type="entry name" value="HTH_TETR_2"/>
    <property type="match status" value="1"/>
</dbReference>
<accession>A0A0E4H6I7</accession>
<dbReference type="InterPro" id="IPR050624">
    <property type="entry name" value="HTH-type_Tx_Regulator"/>
</dbReference>
<name>A0A0E4H6I7_9STRE</name>
<evidence type="ECO:0000256" key="1">
    <source>
        <dbReference type="ARBA" id="ARBA00023125"/>
    </source>
</evidence>
<dbReference type="EMBL" id="CTEN01000005">
    <property type="protein sequence ID" value="CQR25920.1"/>
    <property type="molecule type" value="Genomic_DNA"/>
</dbReference>
<keyword evidence="5" id="KW-1185">Reference proteome</keyword>